<feature type="transmembrane region" description="Helical" evidence="10">
    <location>
        <begin position="385"/>
        <end position="411"/>
    </location>
</feature>
<evidence type="ECO:0000256" key="8">
    <source>
        <dbReference type="ARBA" id="ARBA00035585"/>
    </source>
</evidence>
<gene>
    <name evidence="11" type="ORF">JX265_001884</name>
</gene>
<evidence type="ECO:0000256" key="6">
    <source>
        <dbReference type="ARBA" id="ARBA00023136"/>
    </source>
</evidence>
<comment type="caution">
    <text evidence="11">The sequence shown here is derived from an EMBL/GenBank/DDBJ whole genome shotgun (WGS) entry which is preliminary data.</text>
</comment>
<feature type="transmembrane region" description="Helical" evidence="10">
    <location>
        <begin position="260"/>
        <end position="278"/>
    </location>
</feature>
<name>A0A9Q0AV11_9PEZI</name>
<evidence type="ECO:0000256" key="2">
    <source>
        <dbReference type="ARBA" id="ARBA00004651"/>
    </source>
</evidence>
<evidence type="ECO:0000256" key="9">
    <source>
        <dbReference type="SAM" id="MobiDB-lite"/>
    </source>
</evidence>
<feature type="compositionally biased region" description="Basic and acidic residues" evidence="9">
    <location>
        <begin position="161"/>
        <end position="176"/>
    </location>
</feature>
<keyword evidence="12" id="KW-1185">Reference proteome</keyword>
<feature type="compositionally biased region" description="Pro residues" evidence="9">
    <location>
        <begin position="191"/>
        <end position="200"/>
    </location>
</feature>
<keyword evidence="3" id="KW-1003">Cell membrane</keyword>
<feature type="transmembrane region" description="Helical" evidence="10">
    <location>
        <begin position="497"/>
        <end position="516"/>
    </location>
</feature>
<accession>A0A9Q0AV11</accession>
<evidence type="ECO:0000313" key="12">
    <source>
        <dbReference type="Proteomes" id="UP000829685"/>
    </source>
</evidence>
<protein>
    <recommendedName>
        <fullName evidence="13">Fluoride export protein 1</fullName>
    </recommendedName>
</protein>
<feature type="transmembrane region" description="Helical" evidence="10">
    <location>
        <begin position="561"/>
        <end position="583"/>
    </location>
</feature>
<evidence type="ECO:0000256" key="1">
    <source>
        <dbReference type="ARBA" id="ARBA00002598"/>
    </source>
</evidence>
<organism evidence="11 12">
    <name type="scientific">Neoarthrinium moseri</name>
    <dbReference type="NCBI Taxonomy" id="1658444"/>
    <lineage>
        <taxon>Eukaryota</taxon>
        <taxon>Fungi</taxon>
        <taxon>Dikarya</taxon>
        <taxon>Ascomycota</taxon>
        <taxon>Pezizomycotina</taxon>
        <taxon>Sordariomycetes</taxon>
        <taxon>Xylariomycetidae</taxon>
        <taxon>Amphisphaeriales</taxon>
        <taxon>Apiosporaceae</taxon>
        <taxon>Neoarthrinium</taxon>
    </lineage>
</organism>
<evidence type="ECO:0008006" key="13">
    <source>
        <dbReference type="Google" id="ProtNLM"/>
    </source>
</evidence>
<dbReference type="Proteomes" id="UP000829685">
    <property type="component" value="Unassembled WGS sequence"/>
</dbReference>
<dbReference type="Pfam" id="PF02537">
    <property type="entry name" value="CRCB"/>
    <property type="match status" value="2"/>
</dbReference>
<evidence type="ECO:0000256" key="7">
    <source>
        <dbReference type="ARBA" id="ARBA00035120"/>
    </source>
</evidence>
<dbReference type="InterPro" id="IPR003691">
    <property type="entry name" value="FluC"/>
</dbReference>
<evidence type="ECO:0000256" key="3">
    <source>
        <dbReference type="ARBA" id="ARBA00022475"/>
    </source>
</evidence>
<keyword evidence="6 10" id="KW-0472">Membrane</keyword>
<feature type="compositionally biased region" description="Basic and acidic residues" evidence="9">
    <location>
        <begin position="201"/>
        <end position="212"/>
    </location>
</feature>
<feature type="compositionally biased region" description="Low complexity" evidence="9">
    <location>
        <begin position="49"/>
        <end position="60"/>
    </location>
</feature>
<keyword evidence="4 10" id="KW-0812">Transmembrane</keyword>
<dbReference type="PANTHER" id="PTHR28259:SF1">
    <property type="entry name" value="FLUORIDE EXPORT PROTEIN 1-RELATED"/>
    <property type="match status" value="1"/>
</dbReference>
<feature type="compositionally biased region" description="Gly residues" evidence="9">
    <location>
        <begin position="120"/>
        <end position="130"/>
    </location>
</feature>
<evidence type="ECO:0000256" key="5">
    <source>
        <dbReference type="ARBA" id="ARBA00022989"/>
    </source>
</evidence>
<sequence>MTQGSMSREGPHQTGTTSHGHGSPQAGIPVEDSHANAASHARPDDMSRRASGTATAAGRRPSSSYDVPDSYQNLDDVFEEAPVPSPEEGRMRRRASREERYGEPQRRTSSSARRRRRSSAGGGGGGGGGYDVPDSYVNVGELFSAGPVQNPDEAALYRHESLEESRSHDQEYLKDQRQRRRASRGSISGAPPSPLQPPPAEEGKTQQEKGEAEAEAGQINVSRAATQVYTVSYLILFSIFGTLARLGLQALTSYPGAPVMFSSVWYNFAGSLVMGFLAEDRMLFRDEWGTPAYDQQIEQARRKQRDEESGGSASGEADVNLAAAKKAHLAAKKTIPLYIGLATGFCGSFTSFSSFIRDIFLALSNDLTTPGAGSTTIPRNGGYSFMALLAVILTTVSLSLAGLFIGAHLAIALEPVTPSLPFIFTRKVIDRLSVFLAFGCWIGAIVLSIVPPDRFSHGLGPAEKWRGSATFALVFAPLGCLGRFYASLHLNGRMASFPLGTFAVNMAGTVVLGMAWDLAHVPAGGVVGCQVLQGIEDGFCGCLTTVSTWVAELAALRRHHAYLYGTASVVVAVACMVAIMGGLRWTQGFSGLTCVH</sequence>
<dbReference type="AlphaFoldDB" id="A0A9Q0AV11"/>
<comment type="function">
    <text evidence="1">Fluoride channel required for the rapid expulsion of cytoplasmic fluoride.</text>
</comment>
<feature type="compositionally biased region" description="Polar residues" evidence="9">
    <location>
        <begin position="61"/>
        <end position="73"/>
    </location>
</feature>
<evidence type="ECO:0000256" key="4">
    <source>
        <dbReference type="ARBA" id="ARBA00022692"/>
    </source>
</evidence>
<feature type="transmembrane region" description="Helical" evidence="10">
    <location>
        <begin position="335"/>
        <end position="356"/>
    </location>
</feature>
<feature type="transmembrane region" description="Helical" evidence="10">
    <location>
        <begin position="228"/>
        <end position="248"/>
    </location>
</feature>
<feature type="transmembrane region" description="Helical" evidence="10">
    <location>
        <begin position="465"/>
        <end position="485"/>
    </location>
</feature>
<dbReference type="EMBL" id="JAFIMR010000003">
    <property type="protein sequence ID" value="KAI1880263.1"/>
    <property type="molecule type" value="Genomic_DNA"/>
</dbReference>
<comment type="catalytic activity">
    <reaction evidence="8">
        <text>fluoride(in) = fluoride(out)</text>
        <dbReference type="Rhea" id="RHEA:76159"/>
        <dbReference type="ChEBI" id="CHEBI:17051"/>
    </reaction>
    <physiologicalReaction direction="left-to-right" evidence="8">
        <dbReference type="Rhea" id="RHEA:76160"/>
    </physiologicalReaction>
</comment>
<reference evidence="11" key="1">
    <citation type="submission" date="2021-03" db="EMBL/GenBank/DDBJ databases">
        <title>Revisited historic fungal species revealed as producer of novel bioactive compounds through whole genome sequencing and comparative genomics.</title>
        <authorList>
            <person name="Vignolle G.A."/>
            <person name="Hochenegger N."/>
            <person name="Mach R.L."/>
            <person name="Mach-Aigner A.R."/>
            <person name="Javad Rahimi M."/>
            <person name="Salim K.A."/>
            <person name="Chan C.M."/>
            <person name="Lim L.B.L."/>
            <person name="Cai F."/>
            <person name="Druzhinina I.S."/>
            <person name="U'Ren J.M."/>
            <person name="Derntl C."/>
        </authorList>
    </citation>
    <scope>NUCLEOTIDE SEQUENCE</scope>
    <source>
        <strain evidence="11">TUCIM 5799</strain>
    </source>
</reference>
<proteinExistence type="inferred from homology"/>
<feature type="compositionally biased region" description="Basic and acidic residues" evidence="9">
    <location>
        <begin position="96"/>
        <end position="106"/>
    </location>
</feature>
<keyword evidence="5 10" id="KW-1133">Transmembrane helix</keyword>
<feature type="region of interest" description="Disordered" evidence="9">
    <location>
        <begin position="1"/>
        <end position="137"/>
    </location>
</feature>
<evidence type="ECO:0000313" key="11">
    <source>
        <dbReference type="EMBL" id="KAI1880263.1"/>
    </source>
</evidence>
<feature type="transmembrane region" description="Helical" evidence="10">
    <location>
        <begin position="432"/>
        <end position="450"/>
    </location>
</feature>
<dbReference type="GO" id="GO:0005886">
    <property type="term" value="C:plasma membrane"/>
    <property type="evidence" value="ECO:0007669"/>
    <property type="project" value="UniProtKB-SubCell"/>
</dbReference>
<comment type="subcellular location">
    <subcellularLocation>
        <location evidence="2">Cell membrane</location>
        <topology evidence="2">Multi-pass membrane protein</topology>
    </subcellularLocation>
</comment>
<comment type="similarity">
    <text evidence="7">Belongs to the fluoride channel Fluc/FEX (TC 1.A.43) family.</text>
</comment>
<dbReference type="PANTHER" id="PTHR28259">
    <property type="entry name" value="FLUORIDE EXPORT PROTEIN 1-RELATED"/>
    <property type="match status" value="1"/>
</dbReference>
<feature type="region of interest" description="Disordered" evidence="9">
    <location>
        <begin position="161"/>
        <end position="216"/>
    </location>
</feature>
<dbReference type="GO" id="GO:1903425">
    <property type="term" value="F:fluoride transmembrane transporter activity"/>
    <property type="evidence" value="ECO:0007669"/>
    <property type="project" value="TreeGrafter"/>
</dbReference>
<evidence type="ECO:0000256" key="10">
    <source>
        <dbReference type="SAM" id="Phobius"/>
    </source>
</evidence>